<evidence type="ECO:0000256" key="1">
    <source>
        <dbReference type="SAM" id="MobiDB-lite"/>
    </source>
</evidence>
<organism evidence="3 4">
    <name type="scientific">Homo sapiens</name>
    <name type="common">Human</name>
    <dbReference type="NCBI Taxonomy" id="9606"/>
    <lineage>
        <taxon>Eukaryota</taxon>
        <taxon>Metazoa</taxon>
        <taxon>Chordata</taxon>
        <taxon>Craniata</taxon>
        <taxon>Vertebrata</taxon>
        <taxon>Euteleostomi</taxon>
        <taxon>Mammalia</taxon>
        <taxon>Eutheria</taxon>
        <taxon>Euarchontoglires</taxon>
        <taxon>Primates</taxon>
        <taxon>Haplorrhini</taxon>
        <taxon>Catarrhini</taxon>
        <taxon>Hominidae</taxon>
        <taxon>Homo</taxon>
    </lineage>
</organism>
<dbReference type="HGNC" id="HGNC:4936">
    <property type="gene designation" value="HLA-DOA"/>
</dbReference>
<dbReference type="Ensembl" id="ENST00000416763.1">
    <property type="protein sequence ID" value="ENSP00000402076.1"/>
    <property type="gene ID" value="ENSG00000235744.11"/>
</dbReference>
<feature type="non-terminal residue" evidence="3">
    <location>
        <position position="86"/>
    </location>
</feature>
<evidence type="ECO:0000313" key="4">
    <source>
        <dbReference type="Proteomes" id="UP000005640"/>
    </source>
</evidence>
<name>A0A140T9F9_HUMAN</name>
<feature type="region of interest" description="Disordered" evidence="1">
    <location>
        <begin position="23"/>
        <end position="86"/>
    </location>
</feature>
<keyword evidence="2" id="KW-0732">Signal</keyword>
<sequence>MALRAGLVLGFHTLMTLLSPQEAGATKGWAGRHRRNQSPSGHPGGALQPQQSHQRASTGDRAPQVSGGAGPAQHPHLHRGQHLPPC</sequence>
<dbReference type="OrthoDB" id="8925804at2759"/>
<feature type="compositionally biased region" description="Polar residues" evidence="1">
    <location>
        <begin position="48"/>
        <end position="57"/>
    </location>
</feature>
<reference evidence="3" key="2">
    <citation type="submission" date="2025-09" db="UniProtKB">
        <authorList>
            <consortium name="Ensembl"/>
        </authorList>
    </citation>
    <scope>IDENTIFICATION</scope>
</reference>
<reference evidence="3" key="1">
    <citation type="submission" date="2025-08" db="UniProtKB">
        <authorList>
            <consortium name="Ensembl"/>
        </authorList>
    </citation>
    <scope>IDENTIFICATION</scope>
</reference>
<proteinExistence type="predicted"/>
<dbReference type="Proteomes" id="UP000005640">
    <property type="component" value="Unplaced"/>
</dbReference>
<feature type="compositionally biased region" description="Basic residues" evidence="1">
    <location>
        <begin position="75"/>
        <end position="86"/>
    </location>
</feature>
<evidence type="ECO:0000313" key="3">
    <source>
        <dbReference type="Ensembl" id="ENSP00000402076.1"/>
    </source>
</evidence>
<dbReference type="AlphaFoldDB" id="A0A140T9F9"/>
<feature type="chain" id="PRO_5007305467" evidence="2">
    <location>
        <begin position="26"/>
        <end position="86"/>
    </location>
</feature>
<protein>
    <submittedName>
        <fullName evidence="3">Major histocompatibility complex, class II, DO alpha</fullName>
    </submittedName>
</protein>
<evidence type="ECO:0000256" key="2">
    <source>
        <dbReference type="SAM" id="SignalP"/>
    </source>
</evidence>
<gene>
    <name evidence="3" type="primary">HLA-DOA</name>
</gene>
<feature type="signal peptide" evidence="2">
    <location>
        <begin position="1"/>
        <end position="25"/>
    </location>
</feature>
<accession>A0A140T9F9</accession>
<keyword evidence="4" id="KW-1185">Reference proteome</keyword>